<evidence type="ECO:0000313" key="2">
    <source>
        <dbReference type="WBParaSite" id="Pan_g16761.t1"/>
    </source>
</evidence>
<evidence type="ECO:0000313" key="1">
    <source>
        <dbReference type="Proteomes" id="UP000492821"/>
    </source>
</evidence>
<dbReference type="WBParaSite" id="Pan_g16761.t1">
    <property type="protein sequence ID" value="Pan_g16761.t1"/>
    <property type="gene ID" value="Pan_g16761"/>
</dbReference>
<organism evidence="1 2">
    <name type="scientific">Panagrellus redivivus</name>
    <name type="common">Microworm</name>
    <dbReference type="NCBI Taxonomy" id="6233"/>
    <lineage>
        <taxon>Eukaryota</taxon>
        <taxon>Metazoa</taxon>
        <taxon>Ecdysozoa</taxon>
        <taxon>Nematoda</taxon>
        <taxon>Chromadorea</taxon>
        <taxon>Rhabditida</taxon>
        <taxon>Tylenchina</taxon>
        <taxon>Panagrolaimomorpha</taxon>
        <taxon>Panagrolaimoidea</taxon>
        <taxon>Panagrolaimidae</taxon>
        <taxon>Panagrellus</taxon>
    </lineage>
</organism>
<proteinExistence type="predicted"/>
<sequence>MPVKVTETFENYVENVLDKEFMGYEVGRVEGVTPCERHFVIVTSKVAWYAVRVIIEPYTDDNDIYVKPYPKVTREGFFLQSQASEYVQETLYESFLRPENCSACRQFDQHVTEQLHRYCFDKEVHRLRGQDVDGKRFAYVLLENFSIVQITEASNDNQDRNVPELELMKYDSKFNAERFFHDGFHKRKQLEQYASQTYKSHTEVKVRTNYNSTDNDYVDIDFPNEYESINSLNQDESNP</sequence>
<reference evidence="2" key="2">
    <citation type="submission" date="2020-10" db="UniProtKB">
        <authorList>
            <consortium name="WormBaseParasite"/>
        </authorList>
    </citation>
    <scope>IDENTIFICATION</scope>
</reference>
<reference evidence="1" key="1">
    <citation type="journal article" date="2013" name="Genetics">
        <title>The draft genome and transcriptome of Panagrellus redivivus are shaped by the harsh demands of a free-living lifestyle.</title>
        <authorList>
            <person name="Srinivasan J."/>
            <person name="Dillman A.R."/>
            <person name="Macchietto M.G."/>
            <person name="Heikkinen L."/>
            <person name="Lakso M."/>
            <person name="Fracchia K.M."/>
            <person name="Antoshechkin I."/>
            <person name="Mortazavi A."/>
            <person name="Wong G."/>
            <person name="Sternberg P.W."/>
        </authorList>
    </citation>
    <scope>NUCLEOTIDE SEQUENCE [LARGE SCALE GENOMIC DNA]</scope>
    <source>
        <strain evidence="1">MT8872</strain>
    </source>
</reference>
<protein>
    <submittedName>
        <fullName evidence="2">Tudor domain-containing protein</fullName>
    </submittedName>
</protein>
<dbReference type="AlphaFoldDB" id="A0A7E4V5G3"/>
<name>A0A7E4V5G3_PANRE</name>
<keyword evidence="1" id="KW-1185">Reference proteome</keyword>
<dbReference type="Proteomes" id="UP000492821">
    <property type="component" value="Unassembled WGS sequence"/>
</dbReference>
<accession>A0A7E4V5G3</accession>